<dbReference type="SMART" id="SM00091">
    <property type="entry name" value="PAS"/>
    <property type="match status" value="2"/>
</dbReference>
<dbReference type="InterPro" id="IPR000014">
    <property type="entry name" value="PAS"/>
</dbReference>
<evidence type="ECO:0000259" key="1">
    <source>
        <dbReference type="PROSITE" id="PS50112"/>
    </source>
</evidence>
<dbReference type="InterPro" id="IPR001633">
    <property type="entry name" value="EAL_dom"/>
</dbReference>
<dbReference type="InterPro" id="IPR043128">
    <property type="entry name" value="Rev_trsase/Diguanyl_cyclase"/>
</dbReference>
<dbReference type="PROSITE" id="PS50113">
    <property type="entry name" value="PAC"/>
    <property type="match status" value="2"/>
</dbReference>
<dbReference type="InterPro" id="IPR001610">
    <property type="entry name" value="PAC"/>
</dbReference>
<dbReference type="InterPro" id="IPR029787">
    <property type="entry name" value="Nucleotide_cyclase"/>
</dbReference>
<dbReference type="CDD" id="cd00130">
    <property type="entry name" value="PAS"/>
    <property type="match status" value="2"/>
</dbReference>
<dbReference type="Gene3D" id="3.20.20.450">
    <property type="entry name" value="EAL domain"/>
    <property type="match status" value="1"/>
</dbReference>
<evidence type="ECO:0000259" key="4">
    <source>
        <dbReference type="PROSITE" id="PS50887"/>
    </source>
</evidence>
<evidence type="ECO:0000259" key="3">
    <source>
        <dbReference type="PROSITE" id="PS50883"/>
    </source>
</evidence>
<dbReference type="InterPro" id="IPR000700">
    <property type="entry name" value="PAS-assoc_C"/>
</dbReference>
<accession>A0ABS4K0U5</accession>
<feature type="domain" description="EAL" evidence="3">
    <location>
        <begin position="452"/>
        <end position="706"/>
    </location>
</feature>
<dbReference type="InterPro" id="IPR035965">
    <property type="entry name" value="PAS-like_dom_sf"/>
</dbReference>
<dbReference type="CDD" id="cd01948">
    <property type="entry name" value="EAL"/>
    <property type="match status" value="1"/>
</dbReference>
<dbReference type="SMART" id="SM00052">
    <property type="entry name" value="EAL"/>
    <property type="match status" value="1"/>
</dbReference>
<evidence type="ECO:0000259" key="2">
    <source>
        <dbReference type="PROSITE" id="PS50113"/>
    </source>
</evidence>
<dbReference type="InterPro" id="IPR035919">
    <property type="entry name" value="EAL_sf"/>
</dbReference>
<feature type="domain" description="PAS" evidence="1">
    <location>
        <begin position="31"/>
        <end position="101"/>
    </location>
</feature>
<dbReference type="PANTHER" id="PTHR44757:SF2">
    <property type="entry name" value="BIOFILM ARCHITECTURE MAINTENANCE PROTEIN MBAA"/>
    <property type="match status" value="1"/>
</dbReference>
<feature type="domain" description="PAC" evidence="2">
    <location>
        <begin position="226"/>
        <end position="278"/>
    </location>
</feature>
<dbReference type="PANTHER" id="PTHR44757">
    <property type="entry name" value="DIGUANYLATE CYCLASE DGCP"/>
    <property type="match status" value="1"/>
</dbReference>
<dbReference type="Pfam" id="PF00990">
    <property type="entry name" value="GGDEF"/>
    <property type="match status" value="1"/>
</dbReference>
<proteinExistence type="predicted"/>
<dbReference type="RefSeq" id="WP_161624477.1">
    <property type="nucleotide sequence ID" value="NZ_JAGGLL010000007.1"/>
</dbReference>
<dbReference type="InterPro" id="IPR052155">
    <property type="entry name" value="Biofilm_reg_signaling"/>
</dbReference>
<feature type="domain" description="PAS" evidence="1">
    <location>
        <begin position="152"/>
        <end position="195"/>
    </location>
</feature>
<dbReference type="PROSITE" id="PS50883">
    <property type="entry name" value="EAL"/>
    <property type="match status" value="1"/>
</dbReference>
<evidence type="ECO:0000313" key="6">
    <source>
        <dbReference type="Proteomes" id="UP001519308"/>
    </source>
</evidence>
<comment type="caution">
    <text evidence="5">The sequence shown here is derived from an EMBL/GenBank/DDBJ whole genome shotgun (WGS) entry which is preliminary data.</text>
</comment>
<dbReference type="EMBL" id="JAGGLL010000007">
    <property type="protein sequence ID" value="MBP2021397.1"/>
    <property type="molecule type" value="Genomic_DNA"/>
</dbReference>
<dbReference type="SMART" id="SM00267">
    <property type="entry name" value="GGDEF"/>
    <property type="match status" value="1"/>
</dbReference>
<feature type="domain" description="PAC" evidence="2">
    <location>
        <begin position="104"/>
        <end position="155"/>
    </location>
</feature>
<dbReference type="NCBIfam" id="TIGR00254">
    <property type="entry name" value="GGDEF"/>
    <property type="match status" value="1"/>
</dbReference>
<dbReference type="PROSITE" id="PS50887">
    <property type="entry name" value="GGDEF"/>
    <property type="match status" value="1"/>
</dbReference>
<dbReference type="SMART" id="SM00086">
    <property type="entry name" value="PAC"/>
    <property type="match status" value="2"/>
</dbReference>
<name>A0ABS4K0U5_9CLOT</name>
<dbReference type="Gene3D" id="3.30.450.20">
    <property type="entry name" value="PAS domain"/>
    <property type="match status" value="2"/>
</dbReference>
<protein>
    <submittedName>
        <fullName evidence="5">Diguanylate cyclase (GGDEF)-like protein/PAS domain S-box-containing protein</fullName>
    </submittedName>
</protein>
<dbReference type="SUPFAM" id="SSF55785">
    <property type="entry name" value="PYP-like sensor domain (PAS domain)"/>
    <property type="match status" value="2"/>
</dbReference>
<dbReference type="Pfam" id="PF13426">
    <property type="entry name" value="PAS_9"/>
    <property type="match status" value="2"/>
</dbReference>
<dbReference type="NCBIfam" id="TIGR00229">
    <property type="entry name" value="sensory_box"/>
    <property type="match status" value="2"/>
</dbReference>
<keyword evidence="6" id="KW-1185">Reference proteome</keyword>
<dbReference type="CDD" id="cd01949">
    <property type="entry name" value="GGDEF"/>
    <property type="match status" value="1"/>
</dbReference>
<dbReference type="Pfam" id="PF00563">
    <property type="entry name" value="EAL"/>
    <property type="match status" value="1"/>
</dbReference>
<gene>
    <name evidence="5" type="ORF">J2Z44_001193</name>
</gene>
<dbReference type="SUPFAM" id="SSF141868">
    <property type="entry name" value="EAL domain-like"/>
    <property type="match status" value="1"/>
</dbReference>
<feature type="domain" description="GGDEF" evidence="4">
    <location>
        <begin position="310"/>
        <end position="443"/>
    </location>
</feature>
<reference evidence="5 6" key="1">
    <citation type="submission" date="2021-03" db="EMBL/GenBank/DDBJ databases">
        <title>Genomic Encyclopedia of Type Strains, Phase IV (KMG-IV): sequencing the most valuable type-strain genomes for metagenomic binning, comparative biology and taxonomic classification.</title>
        <authorList>
            <person name="Goeker M."/>
        </authorList>
    </citation>
    <scope>NUCLEOTIDE SEQUENCE [LARGE SCALE GENOMIC DNA]</scope>
    <source>
        <strain evidence="5 6">DSM 28650</strain>
    </source>
</reference>
<dbReference type="InterPro" id="IPR000160">
    <property type="entry name" value="GGDEF_dom"/>
</dbReference>
<sequence length="706" mass="80367">MKEFDMEQENKESLEKSCECSVELKKELKDKEQLLNAIFQVTNVGICVTDESGSFTIVNDAYCKIYGYTREELVGNHFTKIISEENCEDARKAHDKFFNEGFEMGREWSVITKDGRVLNVYSSAALLKQEDGKKYKVTTINDITEFKETHNKLNLVAYALSSANDGIIFTTANPSEILYINEAMVKITGFTLEELEKQPGGFLKTGPEDHSFYADMWAKIEKEGFWQGEIRGRKKNKEEYVAELNLNRITDSDGETTNYVAILNEITEKKKVEKRIQYLATYSSITNLPNRQHFEGTLSKAIKKHENPHGKLATVMVDLDRFKNVNDNYSFAMGNKLLRAVAYRIRNTLKDIATVAYLGEDHFGILLDQVLGMNSVCNVTQKIKQALSEPFIFDNVHISITASIGVSFYRRESKGSEDLISHAEKAIAEAKRLGGDCMQVYTIEMNRKLTRRSQLENDLKTAIKNHELFLVYQPQIELQKEQIIGVEALIRWKHPTLGMVPPDEFIAIAEETGSILPIGQWVIKTAAEQAKKWETMKLPIKKVAVNLSSVQLKHDHICKVIKEILEEVDIKPDSLEIELTESTMMEDIKKSIDIFNSLKQMGLKIAVDDFGTGYSSLSYLRKIPINKLKIDRSFIMDLGSDFEGSVITKTIIHMAKNLGFKVIAEGTETKEQIQYLRENGCDEAQGYYYSKPLLPAELEKFVLSKR</sequence>
<dbReference type="SUPFAM" id="SSF55073">
    <property type="entry name" value="Nucleotide cyclase"/>
    <property type="match status" value="1"/>
</dbReference>
<organism evidence="5 6">
    <name type="scientific">Clostridium punense</name>
    <dbReference type="NCBI Taxonomy" id="1054297"/>
    <lineage>
        <taxon>Bacteria</taxon>
        <taxon>Bacillati</taxon>
        <taxon>Bacillota</taxon>
        <taxon>Clostridia</taxon>
        <taxon>Eubacteriales</taxon>
        <taxon>Clostridiaceae</taxon>
        <taxon>Clostridium</taxon>
    </lineage>
</organism>
<dbReference type="Gene3D" id="3.30.70.270">
    <property type="match status" value="1"/>
</dbReference>
<dbReference type="PROSITE" id="PS50112">
    <property type="entry name" value="PAS"/>
    <property type="match status" value="2"/>
</dbReference>
<evidence type="ECO:0000313" key="5">
    <source>
        <dbReference type="EMBL" id="MBP2021397.1"/>
    </source>
</evidence>
<dbReference type="Proteomes" id="UP001519308">
    <property type="component" value="Unassembled WGS sequence"/>
</dbReference>